<dbReference type="Pfam" id="PF00831">
    <property type="entry name" value="Ribosomal_L29"/>
    <property type="match status" value="1"/>
</dbReference>
<dbReference type="EMBL" id="MHST01000009">
    <property type="protein sequence ID" value="OHA49474.1"/>
    <property type="molecule type" value="Genomic_DNA"/>
</dbReference>
<protein>
    <recommendedName>
        <fullName evidence="4 5">Large ribosomal subunit protein uL29</fullName>
    </recommendedName>
</protein>
<organism evidence="6 7">
    <name type="scientific">Terrybacteria sp. (strain RIFCSPHIGHO2_01_FULL_58_15)</name>
    <dbReference type="NCBI Taxonomy" id="1802363"/>
    <lineage>
        <taxon>Bacteria</taxon>
        <taxon>Candidatus Terryibacteriota</taxon>
    </lineage>
</organism>
<dbReference type="InterPro" id="IPR001854">
    <property type="entry name" value="Ribosomal_uL29"/>
</dbReference>
<dbReference type="Gene3D" id="1.10.287.310">
    <property type="match status" value="1"/>
</dbReference>
<dbReference type="HAMAP" id="MF_00374">
    <property type="entry name" value="Ribosomal_uL29"/>
    <property type="match status" value="1"/>
</dbReference>
<keyword evidence="2 5" id="KW-0689">Ribosomal protein</keyword>
<keyword evidence="3 5" id="KW-0687">Ribonucleoprotein</keyword>
<dbReference type="GO" id="GO:1990904">
    <property type="term" value="C:ribonucleoprotein complex"/>
    <property type="evidence" value="ECO:0007669"/>
    <property type="project" value="UniProtKB-KW"/>
</dbReference>
<dbReference type="GO" id="GO:0003735">
    <property type="term" value="F:structural constituent of ribosome"/>
    <property type="evidence" value="ECO:0007669"/>
    <property type="project" value="InterPro"/>
</dbReference>
<sequence length="70" mass="7956">MNTGLIMDIGDIRGKGDKELLSDLHDQREALRSARFELAAGRKKNIRAIREIRQTIAKMLTVLAERHRSA</sequence>
<dbReference type="SUPFAM" id="SSF46561">
    <property type="entry name" value="Ribosomal protein L29 (L29p)"/>
    <property type="match status" value="1"/>
</dbReference>
<evidence type="ECO:0000256" key="1">
    <source>
        <dbReference type="ARBA" id="ARBA00009254"/>
    </source>
</evidence>
<evidence type="ECO:0000313" key="7">
    <source>
        <dbReference type="Proteomes" id="UP000178690"/>
    </source>
</evidence>
<dbReference type="GO" id="GO:0006412">
    <property type="term" value="P:translation"/>
    <property type="evidence" value="ECO:0007669"/>
    <property type="project" value="UniProtKB-UniRule"/>
</dbReference>
<dbReference type="Proteomes" id="UP000178690">
    <property type="component" value="Unassembled WGS sequence"/>
</dbReference>
<gene>
    <name evidence="5" type="primary">rpmC</name>
    <name evidence="6" type="ORF">A2682_00410</name>
</gene>
<dbReference type="STRING" id="1802363.A2682_00410"/>
<dbReference type="AlphaFoldDB" id="A0A1G2PMA6"/>
<dbReference type="GO" id="GO:0005840">
    <property type="term" value="C:ribosome"/>
    <property type="evidence" value="ECO:0007669"/>
    <property type="project" value="UniProtKB-KW"/>
</dbReference>
<comment type="caution">
    <text evidence="6">The sequence shown here is derived from an EMBL/GenBank/DDBJ whole genome shotgun (WGS) entry which is preliminary data.</text>
</comment>
<dbReference type="NCBIfam" id="TIGR00012">
    <property type="entry name" value="L29"/>
    <property type="match status" value="1"/>
</dbReference>
<evidence type="ECO:0000256" key="5">
    <source>
        <dbReference type="HAMAP-Rule" id="MF_00374"/>
    </source>
</evidence>
<accession>A0A1G2PMA6</accession>
<evidence type="ECO:0000256" key="3">
    <source>
        <dbReference type="ARBA" id="ARBA00023274"/>
    </source>
</evidence>
<proteinExistence type="inferred from homology"/>
<dbReference type="InterPro" id="IPR036049">
    <property type="entry name" value="Ribosomal_uL29_sf"/>
</dbReference>
<comment type="similarity">
    <text evidence="1 5">Belongs to the universal ribosomal protein uL29 family.</text>
</comment>
<evidence type="ECO:0000313" key="6">
    <source>
        <dbReference type="EMBL" id="OHA49474.1"/>
    </source>
</evidence>
<reference evidence="6 7" key="1">
    <citation type="journal article" date="2016" name="Nat. Commun.">
        <title>Thousands of microbial genomes shed light on interconnected biogeochemical processes in an aquifer system.</title>
        <authorList>
            <person name="Anantharaman K."/>
            <person name="Brown C.T."/>
            <person name="Hug L.A."/>
            <person name="Sharon I."/>
            <person name="Castelle C.J."/>
            <person name="Probst A.J."/>
            <person name="Thomas B.C."/>
            <person name="Singh A."/>
            <person name="Wilkins M.J."/>
            <person name="Karaoz U."/>
            <person name="Brodie E.L."/>
            <person name="Williams K.H."/>
            <person name="Hubbard S.S."/>
            <person name="Banfield J.F."/>
        </authorList>
    </citation>
    <scope>NUCLEOTIDE SEQUENCE [LARGE SCALE GENOMIC DNA]</scope>
    <source>
        <strain evidence="7">RIFCSPHIGHO2_01_FULL_58_15</strain>
    </source>
</reference>
<evidence type="ECO:0000256" key="4">
    <source>
        <dbReference type="ARBA" id="ARBA00035204"/>
    </source>
</evidence>
<name>A0A1G2PMA6_TERXR</name>
<evidence type="ECO:0000256" key="2">
    <source>
        <dbReference type="ARBA" id="ARBA00022980"/>
    </source>
</evidence>